<dbReference type="GO" id="GO:0016746">
    <property type="term" value="F:acyltransferase activity"/>
    <property type="evidence" value="ECO:0007669"/>
    <property type="project" value="UniProtKB-KW"/>
</dbReference>
<keyword evidence="4" id="KW-1185">Reference proteome</keyword>
<feature type="compositionally biased region" description="Low complexity" evidence="1">
    <location>
        <begin position="30"/>
        <end position="52"/>
    </location>
</feature>
<organism evidence="3 4">
    <name type="scientific">Kitasatospora kifunensis</name>
    <name type="common">Streptomyces kifunensis</name>
    <dbReference type="NCBI Taxonomy" id="58351"/>
    <lineage>
        <taxon>Bacteria</taxon>
        <taxon>Bacillati</taxon>
        <taxon>Actinomycetota</taxon>
        <taxon>Actinomycetes</taxon>
        <taxon>Kitasatosporales</taxon>
        <taxon>Streptomycetaceae</taxon>
        <taxon>Kitasatospora</taxon>
    </lineage>
</organism>
<keyword evidence="3" id="KW-0808">Transferase</keyword>
<reference evidence="3 4" key="1">
    <citation type="submission" date="2020-08" db="EMBL/GenBank/DDBJ databases">
        <title>Sequencing the genomes of 1000 actinobacteria strains.</title>
        <authorList>
            <person name="Klenk H.-P."/>
        </authorList>
    </citation>
    <scope>NUCLEOTIDE SEQUENCE [LARGE SCALE GENOMIC DNA]</scope>
    <source>
        <strain evidence="3 4">DSM 41654</strain>
    </source>
</reference>
<proteinExistence type="predicted"/>
<evidence type="ECO:0000313" key="4">
    <source>
        <dbReference type="Proteomes" id="UP000540506"/>
    </source>
</evidence>
<evidence type="ECO:0000256" key="2">
    <source>
        <dbReference type="SAM" id="SignalP"/>
    </source>
</evidence>
<dbReference type="EMBL" id="JACHJV010000001">
    <property type="protein sequence ID" value="MBB4925816.1"/>
    <property type="molecule type" value="Genomic_DNA"/>
</dbReference>
<keyword evidence="3" id="KW-0670">Pyruvate</keyword>
<sequence>MTRHQRALLAVCLAGAAAVAATTSALAAGSTDATASPSPAPTATAQPTQATTTPPPAVEDFAYPGADRILRDQGITLKQGDGHIVLADCATTPDADIQVMSRTSTGGQFCFRVTGASGYLTLEMKDVFALKTQSHPIRATLTPSGQTQTQVVDVAKNQFTPVGEGVSTGTAPTVLVELRATG</sequence>
<comment type="caution">
    <text evidence="3">The sequence shown here is derived from an EMBL/GenBank/DDBJ whole genome shotgun (WGS) entry which is preliminary data.</text>
</comment>
<name>A0A7W7VWV1_KITKI</name>
<feature type="chain" id="PRO_5031004950" evidence="2">
    <location>
        <begin position="28"/>
        <end position="182"/>
    </location>
</feature>
<evidence type="ECO:0000256" key="1">
    <source>
        <dbReference type="SAM" id="MobiDB-lite"/>
    </source>
</evidence>
<gene>
    <name evidence="3" type="ORF">FHR34_004809</name>
</gene>
<feature type="signal peptide" evidence="2">
    <location>
        <begin position="1"/>
        <end position="27"/>
    </location>
</feature>
<keyword evidence="2" id="KW-0732">Signal</keyword>
<accession>A0A7W7VWV1</accession>
<evidence type="ECO:0000313" key="3">
    <source>
        <dbReference type="EMBL" id="MBB4925816.1"/>
    </source>
</evidence>
<feature type="region of interest" description="Disordered" evidence="1">
    <location>
        <begin position="30"/>
        <end position="56"/>
    </location>
</feature>
<dbReference type="AlphaFoldDB" id="A0A7W7VWV1"/>
<dbReference type="Proteomes" id="UP000540506">
    <property type="component" value="Unassembled WGS sequence"/>
</dbReference>
<protein>
    <submittedName>
        <fullName evidence="3">Pyruvate/2-oxoglutarate dehydrogenase complex dihydrolipoamide acyltransferase (E2) component</fullName>
    </submittedName>
</protein>
<dbReference type="RefSeq" id="WP_312897385.1">
    <property type="nucleotide sequence ID" value="NZ_JACHJV010000001.1"/>
</dbReference>
<keyword evidence="3" id="KW-0012">Acyltransferase</keyword>